<proteinExistence type="predicted"/>
<gene>
    <name evidence="1" type="ORF">POL72_13755</name>
</gene>
<reference evidence="1 2" key="1">
    <citation type="submission" date="2023-01" db="EMBL/GenBank/DDBJ databases">
        <title>Minimal conservation of predation-associated metabolite biosynthetic gene clusters underscores biosynthetic potential of Myxococcota including descriptions for ten novel species: Archangium lansinium sp. nov., Myxococcus landrumus sp. nov., Nannocystis bai.</title>
        <authorList>
            <person name="Ahearne A."/>
            <person name="Stevens C."/>
            <person name="Dowd S."/>
        </authorList>
    </citation>
    <scope>NUCLEOTIDE SEQUENCE [LARGE SCALE GENOMIC DNA]</scope>
    <source>
        <strain evidence="1 2">WIWO2</strain>
    </source>
</reference>
<name>A0ABT5BYV4_9BACT</name>
<evidence type="ECO:0000313" key="1">
    <source>
        <dbReference type="EMBL" id="MDC0678805.1"/>
    </source>
</evidence>
<accession>A0ABT5BYV4</accession>
<keyword evidence="2" id="KW-1185">Reference proteome</keyword>
<protein>
    <submittedName>
        <fullName evidence="1">Uncharacterized protein</fullName>
    </submittedName>
</protein>
<sequence>MLAAIDSDAYHHAGSGVTRRAPRGMATQELTMATMATMAVAPAMPTRSHPLHEI</sequence>
<dbReference type="Proteomes" id="UP001217485">
    <property type="component" value="Unassembled WGS sequence"/>
</dbReference>
<comment type="caution">
    <text evidence="1">The sequence shown here is derived from an EMBL/GenBank/DDBJ whole genome shotgun (WGS) entry which is preliminary data.</text>
</comment>
<evidence type="ECO:0000313" key="2">
    <source>
        <dbReference type="Proteomes" id="UP001217485"/>
    </source>
</evidence>
<dbReference type="RefSeq" id="WP_272095646.1">
    <property type="nucleotide sequence ID" value="NZ_JAQNDK010000001.1"/>
</dbReference>
<organism evidence="1 2">
    <name type="scientific">Sorangium atrum</name>
    <dbReference type="NCBI Taxonomy" id="2995308"/>
    <lineage>
        <taxon>Bacteria</taxon>
        <taxon>Pseudomonadati</taxon>
        <taxon>Myxococcota</taxon>
        <taxon>Polyangia</taxon>
        <taxon>Polyangiales</taxon>
        <taxon>Polyangiaceae</taxon>
        <taxon>Sorangium</taxon>
    </lineage>
</organism>
<dbReference type="EMBL" id="JAQNDK010000001">
    <property type="protein sequence ID" value="MDC0678805.1"/>
    <property type="molecule type" value="Genomic_DNA"/>
</dbReference>